<proteinExistence type="predicted"/>
<evidence type="ECO:0000259" key="2">
    <source>
        <dbReference type="Pfam" id="PF20636"/>
    </source>
</evidence>
<feature type="region of interest" description="Disordered" evidence="1">
    <location>
        <begin position="33"/>
        <end position="66"/>
    </location>
</feature>
<reference evidence="3 4" key="1">
    <citation type="journal article" date="2018" name="Genome Biol. Evol.">
        <title>Multiple Roots of Fruiting Body Formation in Amoebozoa.</title>
        <authorList>
            <person name="Hillmann F."/>
            <person name="Forbes G."/>
            <person name="Novohradska S."/>
            <person name="Ferling I."/>
            <person name="Riege K."/>
            <person name="Groth M."/>
            <person name="Westermann M."/>
            <person name="Marz M."/>
            <person name="Spaller T."/>
            <person name="Winckler T."/>
            <person name="Schaap P."/>
            <person name="Glockner G."/>
        </authorList>
    </citation>
    <scope>NUCLEOTIDE SEQUENCE [LARGE SCALE GENOMIC DNA]</scope>
    <source>
        <strain evidence="3 4">Jena</strain>
    </source>
</reference>
<keyword evidence="4" id="KW-1185">Reference proteome</keyword>
<dbReference type="InterPro" id="IPR040424">
    <property type="entry name" value="Smn1"/>
</dbReference>
<organism evidence="3 4">
    <name type="scientific">Planoprotostelium fungivorum</name>
    <dbReference type="NCBI Taxonomy" id="1890364"/>
    <lineage>
        <taxon>Eukaryota</taxon>
        <taxon>Amoebozoa</taxon>
        <taxon>Evosea</taxon>
        <taxon>Variosea</taxon>
        <taxon>Cavosteliida</taxon>
        <taxon>Cavosteliaceae</taxon>
        <taxon>Planoprotostelium</taxon>
    </lineage>
</organism>
<dbReference type="OrthoDB" id="197400at2759"/>
<name>A0A2P6NPT5_9EUKA</name>
<dbReference type="InterPro" id="IPR049481">
    <property type="entry name" value="SMN_G2-BD"/>
</dbReference>
<dbReference type="InParanoid" id="A0A2P6NPT5"/>
<sequence length="179" mass="20472">MKRQAPDMSGEDVWDDSALVKAYEKAVNHYLVSHGKESKYEEEQKTGEPQELEEGEIPAEQPPKQPPQVGSIFFIVILIHLQTDHTDQTSQYYPETYTQEQQSYYYSHPYGYPPAPPLPPFPTVPLMPYCPRHAPKHSHESPPGPPSADQPMRDMLQSWYQAGYAAGFYQAQMEMKGKK</sequence>
<gene>
    <name evidence="3" type="ORF">PROFUN_06084</name>
</gene>
<dbReference type="EMBL" id="MDYQ01000037">
    <property type="protein sequence ID" value="PRP85962.1"/>
    <property type="molecule type" value="Genomic_DNA"/>
</dbReference>
<dbReference type="Proteomes" id="UP000241769">
    <property type="component" value="Unassembled WGS sequence"/>
</dbReference>
<feature type="domain" description="Survival Motor Neuron Gemin2-binding" evidence="2">
    <location>
        <begin position="11"/>
        <end position="30"/>
    </location>
</feature>
<dbReference type="PANTHER" id="PTHR39267:SF1">
    <property type="entry name" value="SURVIVAL MOTOR NEURON PROTEIN"/>
    <property type="match status" value="1"/>
</dbReference>
<dbReference type="PANTHER" id="PTHR39267">
    <property type="entry name" value="SURVIVAL MOTOR NEURON-LIKE PROTEIN 1"/>
    <property type="match status" value="1"/>
</dbReference>
<dbReference type="AlphaFoldDB" id="A0A2P6NPT5"/>
<dbReference type="FunCoup" id="A0A2P6NPT5">
    <property type="interactions" value="20"/>
</dbReference>
<evidence type="ECO:0000256" key="1">
    <source>
        <dbReference type="SAM" id="MobiDB-lite"/>
    </source>
</evidence>
<feature type="compositionally biased region" description="Basic and acidic residues" evidence="1">
    <location>
        <begin position="34"/>
        <end position="48"/>
    </location>
</feature>
<evidence type="ECO:0000313" key="3">
    <source>
        <dbReference type="EMBL" id="PRP85962.1"/>
    </source>
</evidence>
<comment type="caution">
    <text evidence="3">The sequence shown here is derived from an EMBL/GenBank/DDBJ whole genome shotgun (WGS) entry which is preliminary data.</text>
</comment>
<feature type="region of interest" description="Disordered" evidence="1">
    <location>
        <begin position="132"/>
        <end position="152"/>
    </location>
</feature>
<evidence type="ECO:0000313" key="4">
    <source>
        <dbReference type="Proteomes" id="UP000241769"/>
    </source>
</evidence>
<accession>A0A2P6NPT5</accession>
<protein>
    <recommendedName>
        <fullName evidence="2">Survival Motor Neuron Gemin2-binding domain-containing protein</fullName>
    </recommendedName>
</protein>
<dbReference type="CDD" id="cd22851">
    <property type="entry name" value="SMN_N"/>
    <property type="match status" value="1"/>
</dbReference>
<dbReference type="Pfam" id="PF20636">
    <property type="entry name" value="SMN_G2-BD"/>
    <property type="match status" value="1"/>
</dbReference>